<comment type="caution">
    <text evidence="1">The sequence shown here is derived from an EMBL/GenBank/DDBJ whole genome shotgun (WGS) entry which is preliminary data.</text>
</comment>
<reference evidence="1 2" key="1">
    <citation type="journal article" date="2020" name="Microb. Genom.">
        <title>Genetic diversity of clinical and environmental Mucorales isolates obtained from an investigation of mucormycosis cases among solid organ transplant recipients.</title>
        <authorList>
            <person name="Nguyen M.H."/>
            <person name="Kaul D."/>
            <person name="Muto C."/>
            <person name="Cheng S.J."/>
            <person name="Richter R.A."/>
            <person name="Bruno V.M."/>
            <person name="Liu G."/>
            <person name="Beyhan S."/>
            <person name="Sundermann A.J."/>
            <person name="Mounaud S."/>
            <person name="Pasculle A.W."/>
            <person name="Nierman W.C."/>
            <person name="Driscoll E."/>
            <person name="Cumbie R."/>
            <person name="Clancy C.J."/>
            <person name="Dupont C.L."/>
        </authorList>
    </citation>
    <scope>NUCLEOTIDE SEQUENCE [LARGE SCALE GENOMIC DNA]</scope>
    <source>
        <strain evidence="1 2">GL24</strain>
    </source>
</reference>
<keyword evidence="2" id="KW-1185">Reference proteome</keyword>
<evidence type="ECO:0000313" key="2">
    <source>
        <dbReference type="Proteomes" id="UP000740926"/>
    </source>
</evidence>
<dbReference type="AlphaFoldDB" id="A0A9P6XMS0"/>
<protein>
    <submittedName>
        <fullName evidence="1">Uncharacterized protein</fullName>
    </submittedName>
</protein>
<name>A0A9P6XMS0_9FUNG</name>
<proteinExistence type="predicted"/>
<gene>
    <name evidence="1" type="ORF">G6F50_018325</name>
</gene>
<dbReference type="EMBL" id="JAANIU010017169">
    <property type="protein sequence ID" value="KAG1527271.1"/>
    <property type="molecule type" value="Genomic_DNA"/>
</dbReference>
<organism evidence="1 2">
    <name type="scientific">Rhizopus delemar</name>
    <dbReference type="NCBI Taxonomy" id="936053"/>
    <lineage>
        <taxon>Eukaryota</taxon>
        <taxon>Fungi</taxon>
        <taxon>Fungi incertae sedis</taxon>
        <taxon>Mucoromycota</taxon>
        <taxon>Mucoromycotina</taxon>
        <taxon>Mucoromycetes</taxon>
        <taxon>Mucorales</taxon>
        <taxon>Mucorineae</taxon>
        <taxon>Rhizopodaceae</taxon>
        <taxon>Rhizopus</taxon>
    </lineage>
</organism>
<dbReference type="Proteomes" id="UP000740926">
    <property type="component" value="Unassembled WGS sequence"/>
</dbReference>
<sequence length="90" mass="9109">MEIWTQGGRQATSDIWMLRMKAALTALGFPGEAVLDSVGYQVMGALGDALGSFSALAPAAGRLGGVAAVNLLQSVARPKAAIGMASGCWA</sequence>
<evidence type="ECO:0000313" key="1">
    <source>
        <dbReference type="EMBL" id="KAG1527271.1"/>
    </source>
</evidence>
<accession>A0A9P6XMS0</accession>